<dbReference type="Proteomes" id="UP001180020">
    <property type="component" value="Unassembled WGS sequence"/>
</dbReference>
<dbReference type="InterPro" id="IPR046960">
    <property type="entry name" value="PPR_At4g14850-like_plant"/>
</dbReference>
<sequence length="167" mass="18817">MVEEFNVMPSMEHYACMVDLLGRAGLLREANEVVERMPVMPNECVWGALLNSSRIHKNASVAEEVATRIFELDVEKKRAGSYMLLSNVYASCGRWDDSARVRDVAMTNGIRKSPGWSWIELNERVFTFMSGEDLPSCMEDVYWMLELLNWGMDGEAPINGGGIFNPG</sequence>
<dbReference type="Pfam" id="PF20431">
    <property type="entry name" value="E_motif"/>
    <property type="match status" value="1"/>
</dbReference>
<dbReference type="Gene3D" id="1.25.40.10">
    <property type="entry name" value="Tetratricopeptide repeat domain"/>
    <property type="match status" value="1"/>
</dbReference>
<dbReference type="AlphaFoldDB" id="A0AAV9F9M9"/>
<gene>
    <name evidence="1" type="primary">PCMP-E72</name>
    <name evidence="1" type="ORF">QJS10_CPA03g00556</name>
</gene>
<reference evidence="1" key="2">
    <citation type="submission" date="2023-06" db="EMBL/GenBank/DDBJ databases">
        <authorList>
            <person name="Ma L."/>
            <person name="Liu K.-W."/>
            <person name="Li Z."/>
            <person name="Hsiao Y.-Y."/>
            <person name="Qi Y."/>
            <person name="Fu T."/>
            <person name="Tang G."/>
            <person name="Zhang D."/>
            <person name="Sun W.-H."/>
            <person name="Liu D.-K."/>
            <person name="Li Y."/>
            <person name="Chen G.-Z."/>
            <person name="Liu X.-D."/>
            <person name="Liao X.-Y."/>
            <person name="Jiang Y.-T."/>
            <person name="Yu X."/>
            <person name="Hao Y."/>
            <person name="Huang J."/>
            <person name="Zhao X.-W."/>
            <person name="Ke S."/>
            <person name="Chen Y.-Y."/>
            <person name="Wu W.-L."/>
            <person name="Hsu J.-L."/>
            <person name="Lin Y.-F."/>
            <person name="Huang M.-D."/>
            <person name="Li C.-Y."/>
            <person name="Huang L."/>
            <person name="Wang Z.-W."/>
            <person name="Zhao X."/>
            <person name="Zhong W.-Y."/>
            <person name="Peng D.-H."/>
            <person name="Ahmad S."/>
            <person name="Lan S."/>
            <person name="Zhang J.-S."/>
            <person name="Tsai W.-C."/>
            <person name="Van De Peer Y."/>
            <person name="Liu Z.-J."/>
        </authorList>
    </citation>
    <scope>NUCLEOTIDE SEQUENCE</scope>
    <source>
        <strain evidence="1">CP</strain>
        <tissue evidence="1">Leaves</tissue>
    </source>
</reference>
<dbReference type="GO" id="GO:0003723">
    <property type="term" value="F:RNA binding"/>
    <property type="evidence" value="ECO:0007669"/>
    <property type="project" value="InterPro"/>
</dbReference>
<dbReference type="EMBL" id="JAUJYO010000003">
    <property type="protein sequence ID" value="KAK1322262.1"/>
    <property type="molecule type" value="Genomic_DNA"/>
</dbReference>
<comment type="caution">
    <text evidence="1">The sequence shown here is derived from an EMBL/GenBank/DDBJ whole genome shotgun (WGS) entry which is preliminary data.</text>
</comment>
<dbReference type="InterPro" id="IPR011990">
    <property type="entry name" value="TPR-like_helical_dom_sf"/>
</dbReference>
<evidence type="ECO:0000313" key="2">
    <source>
        <dbReference type="Proteomes" id="UP001180020"/>
    </source>
</evidence>
<evidence type="ECO:0000313" key="1">
    <source>
        <dbReference type="EMBL" id="KAK1322262.1"/>
    </source>
</evidence>
<proteinExistence type="predicted"/>
<reference evidence="1" key="1">
    <citation type="journal article" date="2023" name="Nat. Commun.">
        <title>Diploid and tetraploid genomes of Acorus and the evolution of monocots.</title>
        <authorList>
            <person name="Ma L."/>
            <person name="Liu K.W."/>
            <person name="Li Z."/>
            <person name="Hsiao Y.Y."/>
            <person name="Qi Y."/>
            <person name="Fu T."/>
            <person name="Tang G.D."/>
            <person name="Zhang D."/>
            <person name="Sun W.H."/>
            <person name="Liu D.K."/>
            <person name="Li Y."/>
            <person name="Chen G.Z."/>
            <person name="Liu X.D."/>
            <person name="Liao X.Y."/>
            <person name="Jiang Y.T."/>
            <person name="Yu X."/>
            <person name="Hao Y."/>
            <person name="Huang J."/>
            <person name="Zhao X.W."/>
            <person name="Ke S."/>
            <person name="Chen Y.Y."/>
            <person name="Wu W.L."/>
            <person name="Hsu J.L."/>
            <person name="Lin Y.F."/>
            <person name="Huang M.D."/>
            <person name="Li C.Y."/>
            <person name="Huang L."/>
            <person name="Wang Z.W."/>
            <person name="Zhao X."/>
            <person name="Zhong W.Y."/>
            <person name="Peng D.H."/>
            <person name="Ahmad S."/>
            <person name="Lan S."/>
            <person name="Zhang J.S."/>
            <person name="Tsai W.C."/>
            <person name="Van de Peer Y."/>
            <person name="Liu Z.J."/>
        </authorList>
    </citation>
    <scope>NUCLEOTIDE SEQUENCE</scope>
    <source>
        <strain evidence="1">CP</strain>
    </source>
</reference>
<dbReference type="PANTHER" id="PTHR47926">
    <property type="entry name" value="PENTATRICOPEPTIDE REPEAT-CONTAINING PROTEIN"/>
    <property type="match status" value="1"/>
</dbReference>
<keyword evidence="2" id="KW-1185">Reference proteome</keyword>
<name>A0AAV9F9M9_ACOCL</name>
<dbReference type="InterPro" id="IPR046848">
    <property type="entry name" value="E_motif"/>
</dbReference>
<dbReference type="GO" id="GO:0009451">
    <property type="term" value="P:RNA modification"/>
    <property type="evidence" value="ECO:0007669"/>
    <property type="project" value="InterPro"/>
</dbReference>
<accession>A0AAV9F9M9</accession>
<protein>
    <submittedName>
        <fullName evidence="1">Pentatricopeptide repeat-containing protein</fullName>
    </submittedName>
</protein>
<organism evidence="1 2">
    <name type="scientific">Acorus calamus</name>
    <name type="common">Sweet flag</name>
    <dbReference type="NCBI Taxonomy" id="4465"/>
    <lineage>
        <taxon>Eukaryota</taxon>
        <taxon>Viridiplantae</taxon>
        <taxon>Streptophyta</taxon>
        <taxon>Embryophyta</taxon>
        <taxon>Tracheophyta</taxon>
        <taxon>Spermatophyta</taxon>
        <taxon>Magnoliopsida</taxon>
        <taxon>Liliopsida</taxon>
        <taxon>Acoraceae</taxon>
        <taxon>Acorus</taxon>
    </lineage>
</organism>
<dbReference type="PANTHER" id="PTHR47926:SF389">
    <property type="entry name" value="PENTATRICOPEPTIDE PROTEIN-RELATED"/>
    <property type="match status" value="1"/>
</dbReference>